<dbReference type="InterPro" id="IPR012677">
    <property type="entry name" value="Nucleotide-bd_a/b_plait_sf"/>
</dbReference>
<proteinExistence type="predicted"/>
<dbReference type="PANTHER" id="PTHR21527:SF6">
    <property type="entry name" value="NUCLEOPORIN NUP35"/>
    <property type="match status" value="1"/>
</dbReference>
<dbReference type="GO" id="GO:0006999">
    <property type="term" value="P:nuclear pore organization"/>
    <property type="evidence" value="ECO:0007669"/>
    <property type="project" value="TreeGrafter"/>
</dbReference>
<evidence type="ECO:0000256" key="1">
    <source>
        <dbReference type="ARBA" id="ARBA00004567"/>
    </source>
</evidence>
<feature type="compositionally biased region" description="Low complexity" evidence="9">
    <location>
        <begin position="11"/>
        <end position="20"/>
    </location>
</feature>
<feature type="compositionally biased region" description="Polar residues" evidence="9">
    <location>
        <begin position="1"/>
        <end position="10"/>
    </location>
</feature>
<keyword evidence="4" id="KW-0653">Protein transport</keyword>
<keyword evidence="6 8" id="KW-0906">Nuclear pore complex</keyword>
<evidence type="ECO:0000256" key="3">
    <source>
        <dbReference type="ARBA" id="ARBA00022816"/>
    </source>
</evidence>
<dbReference type="PROSITE" id="PS51472">
    <property type="entry name" value="RRM_NUP35"/>
    <property type="match status" value="1"/>
</dbReference>
<comment type="subcellular location">
    <subcellularLocation>
        <location evidence="1">Nucleus</location>
        <location evidence="1">Nuclear pore complex</location>
    </subcellularLocation>
</comment>
<feature type="domain" description="RRM Nup35-type" evidence="10">
    <location>
        <begin position="154"/>
        <end position="235"/>
    </location>
</feature>
<dbReference type="Pfam" id="PF05172">
    <property type="entry name" value="RRM_Nup35"/>
    <property type="match status" value="1"/>
</dbReference>
<dbReference type="InterPro" id="IPR035979">
    <property type="entry name" value="RBD_domain_sf"/>
</dbReference>
<dbReference type="PANTHER" id="PTHR21527">
    <property type="entry name" value="NUCLEOPORIN NUP35"/>
    <property type="match status" value="1"/>
</dbReference>
<evidence type="ECO:0000256" key="6">
    <source>
        <dbReference type="ARBA" id="ARBA00023132"/>
    </source>
</evidence>
<evidence type="ECO:0000256" key="2">
    <source>
        <dbReference type="ARBA" id="ARBA00022448"/>
    </source>
</evidence>
<evidence type="ECO:0000313" key="12">
    <source>
        <dbReference type="Proteomes" id="UP000054538"/>
    </source>
</evidence>
<dbReference type="GO" id="GO:0044613">
    <property type="term" value="C:nuclear pore central transport channel"/>
    <property type="evidence" value="ECO:0007669"/>
    <property type="project" value="TreeGrafter"/>
</dbReference>
<feature type="compositionally biased region" description="Polar residues" evidence="9">
    <location>
        <begin position="250"/>
        <end position="260"/>
    </location>
</feature>
<evidence type="ECO:0000259" key="10">
    <source>
        <dbReference type="PROSITE" id="PS51472"/>
    </source>
</evidence>
<keyword evidence="2 8" id="KW-0813">Transport</keyword>
<dbReference type="Proteomes" id="UP000054538">
    <property type="component" value="Unassembled WGS sequence"/>
</dbReference>
<evidence type="ECO:0000256" key="5">
    <source>
        <dbReference type="ARBA" id="ARBA00023010"/>
    </source>
</evidence>
<dbReference type="EMBL" id="KN825198">
    <property type="protein sequence ID" value="KIK93285.1"/>
    <property type="molecule type" value="Genomic_DNA"/>
</dbReference>
<name>A0A0D0E6E6_9AGAM</name>
<feature type="compositionally biased region" description="Polar residues" evidence="9">
    <location>
        <begin position="90"/>
        <end position="99"/>
    </location>
</feature>
<reference evidence="11 12" key="1">
    <citation type="submission" date="2014-04" db="EMBL/GenBank/DDBJ databases">
        <authorList>
            <consortium name="DOE Joint Genome Institute"/>
            <person name="Kuo A."/>
            <person name="Kohler A."/>
            <person name="Jargeat P."/>
            <person name="Nagy L.G."/>
            <person name="Floudas D."/>
            <person name="Copeland A."/>
            <person name="Barry K.W."/>
            <person name="Cichocki N."/>
            <person name="Veneault-Fourrey C."/>
            <person name="LaButti K."/>
            <person name="Lindquist E.A."/>
            <person name="Lipzen A."/>
            <person name="Lundell T."/>
            <person name="Morin E."/>
            <person name="Murat C."/>
            <person name="Sun H."/>
            <person name="Tunlid A."/>
            <person name="Henrissat B."/>
            <person name="Grigoriev I.V."/>
            <person name="Hibbett D.S."/>
            <person name="Martin F."/>
            <person name="Nordberg H.P."/>
            <person name="Cantor M.N."/>
            <person name="Hua S.X."/>
        </authorList>
    </citation>
    <scope>NUCLEOTIDE SEQUENCE [LARGE SCALE GENOMIC DNA]</scope>
    <source>
        <strain evidence="11 12">Ve08.2h10</strain>
    </source>
</reference>
<feature type="region of interest" description="Disordered" evidence="9">
    <location>
        <begin position="240"/>
        <end position="269"/>
    </location>
</feature>
<dbReference type="GO" id="GO:0005543">
    <property type="term" value="F:phospholipid binding"/>
    <property type="evidence" value="ECO:0007669"/>
    <property type="project" value="TreeGrafter"/>
</dbReference>
<evidence type="ECO:0000256" key="7">
    <source>
        <dbReference type="ARBA" id="ARBA00023242"/>
    </source>
</evidence>
<dbReference type="SUPFAM" id="SSF54928">
    <property type="entry name" value="RNA-binding domain, RBD"/>
    <property type="match status" value="1"/>
</dbReference>
<evidence type="ECO:0000256" key="9">
    <source>
        <dbReference type="SAM" id="MobiDB-lite"/>
    </source>
</evidence>
<dbReference type="FunCoup" id="A0A0D0E6E6">
    <property type="interactions" value="23"/>
</dbReference>
<evidence type="ECO:0000256" key="4">
    <source>
        <dbReference type="ARBA" id="ARBA00022927"/>
    </source>
</evidence>
<keyword evidence="7 8" id="KW-0539">Nucleus</keyword>
<organism evidence="11 12">
    <name type="scientific">Paxillus rubicundulus Ve08.2h10</name>
    <dbReference type="NCBI Taxonomy" id="930991"/>
    <lineage>
        <taxon>Eukaryota</taxon>
        <taxon>Fungi</taxon>
        <taxon>Dikarya</taxon>
        <taxon>Basidiomycota</taxon>
        <taxon>Agaricomycotina</taxon>
        <taxon>Agaricomycetes</taxon>
        <taxon>Agaricomycetidae</taxon>
        <taxon>Boletales</taxon>
        <taxon>Paxilineae</taxon>
        <taxon>Paxillaceae</taxon>
        <taxon>Paxillus</taxon>
    </lineage>
</organism>
<dbReference type="GO" id="GO:0044615">
    <property type="term" value="C:nuclear pore nuclear basket"/>
    <property type="evidence" value="ECO:0007669"/>
    <property type="project" value="TreeGrafter"/>
</dbReference>
<dbReference type="InParanoid" id="A0A0D0E6E6"/>
<feature type="region of interest" description="Disordered" evidence="9">
    <location>
        <begin position="89"/>
        <end position="153"/>
    </location>
</feature>
<dbReference type="GO" id="GO:0006607">
    <property type="term" value="P:NLS-bearing protein import into nucleus"/>
    <property type="evidence" value="ECO:0007669"/>
    <property type="project" value="TreeGrafter"/>
</dbReference>
<reference evidence="12" key="2">
    <citation type="submission" date="2015-01" db="EMBL/GenBank/DDBJ databases">
        <title>Evolutionary Origins and Diversification of the Mycorrhizal Mutualists.</title>
        <authorList>
            <consortium name="DOE Joint Genome Institute"/>
            <consortium name="Mycorrhizal Genomics Consortium"/>
            <person name="Kohler A."/>
            <person name="Kuo A."/>
            <person name="Nagy L.G."/>
            <person name="Floudas D."/>
            <person name="Copeland A."/>
            <person name="Barry K.W."/>
            <person name="Cichocki N."/>
            <person name="Veneault-Fourrey C."/>
            <person name="LaButti K."/>
            <person name="Lindquist E.A."/>
            <person name="Lipzen A."/>
            <person name="Lundell T."/>
            <person name="Morin E."/>
            <person name="Murat C."/>
            <person name="Riley R."/>
            <person name="Ohm R."/>
            <person name="Sun H."/>
            <person name="Tunlid A."/>
            <person name="Henrissat B."/>
            <person name="Grigoriev I.V."/>
            <person name="Hibbett D.S."/>
            <person name="Martin F."/>
        </authorList>
    </citation>
    <scope>NUCLEOTIDE SEQUENCE [LARGE SCALE GENOMIC DNA]</scope>
    <source>
        <strain evidence="12">Ve08.2h10</strain>
    </source>
</reference>
<dbReference type="STRING" id="930991.A0A0D0E6E6"/>
<sequence length="328" mass="34600">MSSSTNHAQNTGPWGSSSTSGHGGLGTSLTDTFGQSRTHYQPGYMMSAQQHNVTPQSIQHTDEIPTVQTKAKINLALSRGGASHFGAESMFQSSSTQRQAYADMDAPPTTSINDVFRESPFGASERVPQRPFSLDGPSFQSPSRTPRPESAPNTSPLTYIVVFGYPPDKYSLTVEYFKSLGAAAEPEPNTEIVNCFRIGFRDPGEAMRAVRRNGEVLGGSWMIGVKLADPAATAVDLGSSTRAPEFPAPSSISQVHSQPTAMAVDSSPPGGAVGTPIKLAPSVAAFRQGQALTTASPAQKITPIPVVPVGSSPNKGMLGQVTDLFFGW</sequence>
<dbReference type="GO" id="GO:0051028">
    <property type="term" value="P:mRNA transport"/>
    <property type="evidence" value="ECO:0007669"/>
    <property type="project" value="UniProtKB-UniRule"/>
</dbReference>
<dbReference type="HOGENOM" id="CLU_809131_0_0_1"/>
<evidence type="ECO:0000313" key="11">
    <source>
        <dbReference type="EMBL" id="KIK93285.1"/>
    </source>
</evidence>
<dbReference type="AlphaFoldDB" id="A0A0D0E6E6"/>
<dbReference type="GO" id="GO:0017056">
    <property type="term" value="F:structural constituent of nuclear pore"/>
    <property type="evidence" value="ECO:0007669"/>
    <property type="project" value="TreeGrafter"/>
</dbReference>
<dbReference type="GO" id="GO:0003676">
    <property type="term" value="F:nucleic acid binding"/>
    <property type="evidence" value="ECO:0007669"/>
    <property type="project" value="InterPro"/>
</dbReference>
<accession>A0A0D0E6E6</accession>
<keyword evidence="5" id="KW-0811">Translocation</keyword>
<dbReference type="Gene3D" id="3.30.70.330">
    <property type="match status" value="1"/>
</dbReference>
<dbReference type="OrthoDB" id="3365060at2759"/>
<gene>
    <name evidence="11" type="ORF">PAXRUDRAFT_829122</name>
</gene>
<evidence type="ECO:0000256" key="8">
    <source>
        <dbReference type="PROSITE-ProRule" id="PRU00804"/>
    </source>
</evidence>
<feature type="region of interest" description="Disordered" evidence="9">
    <location>
        <begin position="1"/>
        <end position="40"/>
    </location>
</feature>
<keyword evidence="12" id="KW-1185">Reference proteome</keyword>
<keyword evidence="3 8" id="KW-0509">mRNA transport</keyword>
<protein>
    <recommendedName>
        <fullName evidence="10">RRM Nup35-type domain-containing protein</fullName>
    </recommendedName>
</protein>
<dbReference type="InterPro" id="IPR007846">
    <property type="entry name" value="RRM_NUP35_dom"/>
</dbReference>